<evidence type="ECO:0000313" key="2">
    <source>
        <dbReference type="EMBL" id="MDW9348869.1"/>
    </source>
</evidence>
<dbReference type="RefSeq" id="WP_001563581.1">
    <property type="nucleotide sequence ID" value="NZ_JAAAHD010000012.1"/>
</dbReference>
<keyword evidence="2" id="KW-0808">Transferase</keyword>
<accession>A0AAP6AUF9</accession>
<evidence type="ECO:0000259" key="1">
    <source>
        <dbReference type="Pfam" id="PF04230"/>
    </source>
</evidence>
<gene>
    <name evidence="2" type="ORF">R8G00_04270</name>
</gene>
<protein>
    <submittedName>
        <fullName evidence="2">Polysaccharide pyruvyl transferase family protein</fullName>
        <ecNumber evidence="2">2.4.-.-</ecNumber>
    </submittedName>
</protein>
<dbReference type="Proteomes" id="UP001271591">
    <property type="component" value="Unassembled WGS sequence"/>
</dbReference>
<keyword evidence="2" id="KW-0328">Glycosyltransferase</keyword>
<dbReference type="InterPro" id="IPR007345">
    <property type="entry name" value="Polysacch_pyruvyl_Trfase"/>
</dbReference>
<dbReference type="EMBL" id="JAWPMK010000001">
    <property type="protein sequence ID" value="MDW9348869.1"/>
    <property type="molecule type" value="Genomic_DNA"/>
</dbReference>
<dbReference type="GO" id="GO:0016757">
    <property type="term" value="F:glycosyltransferase activity"/>
    <property type="evidence" value="ECO:0007669"/>
    <property type="project" value="UniProtKB-KW"/>
</dbReference>
<organism evidence="2 3">
    <name type="scientific">Escherichia coli</name>
    <dbReference type="NCBI Taxonomy" id="562"/>
    <lineage>
        <taxon>Bacteria</taxon>
        <taxon>Pseudomonadati</taxon>
        <taxon>Pseudomonadota</taxon>
        <taxon>Gammaproteobacteria</taxon>
        <taxon>Enterobacterales</taxon>
        <taxon>Enterobacteriaceae</taxon>
        <taxon>Escherichia</taxon>
    </lineage>
</organism>
<feature type="domain" description="Polysaccharide pyruvyl transferase" evidence="1">
    <location>
        <begin position="21"/>
        <end position="305"/>
    </location>
</feature>
<dbReference type="Pfam" id="PF04230">
    <property type="entry name" value="PS_pyruv_trans"/>
    <property type="match status" value="1"/>
</dbReference>
<evidence type="ECO:0000313" key="3">
    <source>
        <dbReference type="Proteomes" id="UP001271591"/>
    </source>
</evidence>
<reference evidence="2" key="1">
    <citation type="submission" date="2023-10" db="EMBL/GenBank/DDBJ databases">
        <title>Draft Genome Sequence of a Shiga toxin-producing Escherichia coli strain from deer meat showing an IS-element integration in the B-subunit of the Shiga toxin Stx2b gene.</title>
        <authorList>
            <person name="Projahn M."/>
            <person name="Borowiak M."/>
        </authorList>
    </citation>
    <scope>NUCLEOTIDE SEQUENCE</scope>
    <source>
        <strain evidence="2">BfR-EC-18960</strain>
    </source>
</reference>
<dbReference type="EC" id="2.4.-.-" evidence="2"/>
<comment type="caution">
    <text evidence="2">The sequence shown here is derived from an EMBL/GenBank/DDBJ whole genome shotgun (WGS) entry which is preliminary data.</text>
</comment>
<proteinExistence type="predicted"/>
<sequence>MAKLKTKSSNCGIITFHKAHNYGAVLQAYALMTTLKKNGLQVSFIDYENEVLSRGYSFYPILKGTSTINYIKEWIHLILDLKRKYKRFKAFSDFINKYIVCTPLNKDTKCFDIIFLGSDQIWNANYTNGVDPNYYGQGPYCKAHKLVSYAASMGKLCLGKYEEQAFLSLINNIQQIGVRENYLKTYIEEKTDLKCDVNLDPTLLLTKSDWDKLAAPNDTQERYLLIYEMHTHRSTNIIANKIAKILNLKIKKLACRTNYKIEKDVITNAGPQNFLTLFKNAAFVVTTSFHGTVFSIINQVPFFTLEFGNEIDLRSRSLLEMLNLNERMISDDANLNYEKLFLEFDEAHSILESKRQDSLSFIERALS</sequence>
<name>A0AAP6AUF9_ECOLX</name>
<dbReference type="AlphaFoldDB" id="A0AAP6AUF9"/>